<dbReference type="Gene3D" id="1.10.10.10">
    <property type="entry name" value="Winged helix-like DNA-binding domain superfamily/Winged helix DNA-binding domain"/>
    <property type="match status" value="1"/>
</dbReference>
<sequence length="111" mass="12652">MNLENTQVQMRKGILEYCILHIISRGEVYASDMLDELTSAKIIVVEGTLYPLLTRLKNAGLLEYKWVESKSGPPRKYYKLTDKGSKFLGSLTETWDDLVHSTQMITSRPIA</sequence>
<name>A0A385T359_9BACT</name>
<evidence type="ECO:0000313" key="2">
    <source>
        <dbReference type="EMBL" id="AYB35608.1"/>
    </source>
</evidence>
<dbReference type="SUPFAM" id="SSF46785">
    <property type="entry name" value="Winged helix' DNA-binding domain"/>
    <property type="match status" value="1"/>
</dbReference>
<reference evidence="3" key="1">
    <citation type="submission" date="2018-09" db="EMBL/GenBank/DDBJ databases">
        <title>Chryseolinea sp. KIS68-18 isolated from soil.</title>
        <authorList>
            <person name="Weon H.-Y."/>
            <person name="Kwon S.-W."/>
            <person name="Lee S.A."/>
        </authorList>
    </citation>
    <scope>NUCLEOTIDE SEQUENCE [LARGE SCALE GENOMIC DNA]</scope>
    <source>
        <strain evidence="3">KIS68-18</strain>
    </source>
</reference>
<dbReference type="EMBL" id="CP032382">
    <property type="protein sequence ID" value="AYB35608.1"/>
    <property type="molecule type" value="Genomic_DNA"/>
</dbReference>
<dbReference type="InterPro" id="IPR036390">
    <property type="entry name" value="WH_DNA-bd_sf"/>
</dbReference>
<evidence type="ECO:0000313" key="3">
    <source>
        <dbReference type="Proteomes" id="UP000266183"/>
    </source>
</evidence>
<accession>A0A385T359</accession>
<dbReference type="OrthoDB" id="9791785at2"/>
<protein>
    <submittedName>
        <fullName evidence="2">PadR family transcriptional regulator</fullName>
    </submittedName>
</protein>
<feature type="domain" description="Transcription regulator PadR N-terminal" evidence="1">
    <location>
        <begin position="19"/>
        <end position="88"/>
    </location>
</feature>
<evidence type="ECO:0000259" key="1">
    <source>
        <dbReference type="Pfam" id="PF03551"/>
    </source>
</evidence>
<dbReference type="RefSeq" id="WP_119758849.1">
    <property type="nucleotide sequence ID" value="NZ_CP032382.1"/>
</dbReference>
<dbReference type="Pfam" id="PF03551">
    <property type="entry name" value="PadR"/>
    <property type="match status" value="1"/>
</dbReference>
<dbReference type="InterPro" id="IPR005149">
    <property type="entry name" value="Tscrpt_reg_PadR_N"/>
</dbReference>
<dbReference type="PANTHER" id="PTHR33169">
    <property type="entry name" value="PADR-FAMILY TRANSCRIPTIONAL REGULATOR"/>
    <property type="match status" value="1"/>
</dbReference>
<dbReference type="InterPro" id="IPR052509">
    <property type="entry name" value="Metal_resp_DNA-bind_regulator"/>
</dbReference>
<dbReference type="Proteomes" id="UP000266183">
    <property type="component" value="Chromosome"/>
</dbReference>
<organism evidence="2 3">
    <name type="scientific">Chryseolinea soli</name>
    <dbReference type="NCBI Taxonomy" id="2321403"/>
    <lineage>
        <taxon>Bacteria</taxon>
        <taxon>Pseudomonadati</taxon>
        <taxon>Bacteroidota</taxon>
        <taxon>Cytophagia</taxon>
        <taxon>Cytophagales</taxon>
        <taxon>Fulvivirgaceae</taxon>
        <taxon>Chryseolinea</taxon>
    </lineage>
</organism>
<dbReference type="PANTHER" id="PTHR33169:SF14">
    <property type="entry name" value="TRANSCRIPTIONAL REGULATOR RV3488"/>
    <property type="match status" value="1"/>
</dbReference>
<keyword evidence="3" id="KW-1185">Reference proteome</keyword>
<dbReference type="KEGG" id="chk:D4L85_18310"/>
<gene>
    <name evidence="2" type="ORF">D4L85_18310</name>
</gene>
<dbReference type="AlphaFoldDB" id="A0A385T359"/>
<dbReference type="InterPro" id="IPR036388">
    <property type="entry name" value="WH-like_DNA-bd_sf"/>
</dbReference>
<proteinExistence type="predicted"/>